<dbReference type="Proteomes" id="UP000008066">
    <property type="component" value="Unassembled WGS sequence"/>
</dbReference>
<dbReference type="PANTHER" id="PTHR30383">
    <property type="entry name" value="THIOESTERASE 1/PROTEASE 1/LYSOPHOSPHOLIPASE L1"/>
    <property type="match status" value="1"/>
</dbReference>
<dbReference type="InterPro" id="IPR013830">
    <property type="entry name" value="SGNH_hydro"/>
</dbReference>
<dbReference type="HOGENOM" id="CLU_065222_1_0_1"/>
<dbReference type="RefSeq" id="XP_006690914.1">
    <property type="nucleotide sequence ID" value="XM_006690851.1"/>
</dbReference>
<dbReference type="Gene3D" id="3.40.50.1110">
    <property type="entry name" value="SGNH hydrolase"/>
    <property type="match status" value="1"/>
</dbReference>
<dbReference type="KEGG" id="cthr:CTHT_0003690"/>
<dbReference type="Pfam" id="PF13472">
    <property type="entry name" value="Lipase_GDSL_2"/>
    <property type="match status" value="1"/>
</dbReference>
<dbReference type="SUPFAM" id="SSF52266">
    <property type="entry name" value="SGNH hydrolase"/>
    <property type="match status" value="1"/>
</dbReference>
<organism evidence="3">
    <name type="scientific">Chaetomium thermophilum (strain DSM 1495 / CBS 144.50 / IMI 039719)</name>
    <name type="common">Thermochaetoides thermophila</name>
    <dbReference type="NCBI Taxonomy" id="759272"/>
    <lineage>
        <taxon>Eukaryota</taxon>
        <taxon>Fungi</taxon>
        <taxon>Dikarya</taxon>
        <taxon>Ascomycota</taxon>
        <taxon>Pezizomycotina</taxon>
        <taxon>Sordariomycetes</taxon>
        <taxon>Sordariomycetidae</taxon>
        <taxon>Sordariales</taxon>
        <taxon>Chaetomiaceae</taxon>
        <taxon>Thermochaetoides</taxon>
    </lineage>
</organism>
<dbReference type="InterPro" id="IPR036514">
    <property type="entry name" value="SGNH_hydro_sf"/>
</dbReference>
<accession>G0RZP4</accession>
<dbReference type="OrthoDB" id="408760at2759"/>
<dbReference type="GeneID" id="18254407"/>
<evidence type="ECO:0000313" key="2">
    <source>
        <dbReference type="EMBL" id="EGS23672.1"/>
    </source>
</evidence>
<protein>
    <recommendedName>
        <fullName evidence="1">SGNH hydrolase-type esterase domain-containing protein</fullName>
    </recommendedName>
</protein>
<reference evidence="2 3" key="1">
    <citation type="journal article" date="2011" name="Cell">
        <title>Insight into structure and assembly of the nuclear pore complex by utilizing the genome of a eukaryotic thermophile.</title>
        <authorList>
            <person name="Amlacher S."/>
            <person name="Sarges P."/>
            <person name="Flemming D."/>
            <person name="van Noort V."/>
            <person name="Kunze R."/>
            <person name="Devos D.P."/>
            <person name="Arumugam M."/>
            <person name="Bork P."/>
            <person name="Hurt E."/>
        </authorList>
    </citation>
    <scope>NUCLEOTIDE SEQUENCE [LARGE SCALE GENOMIC DNA]</scope>
    <source>
        <strain evidence="3">DSM 1495 / CBS 144.50 / IMI 039719</strain>
    </source>
</reference>
<gene>
    <name evidence="2" type="ORF">CTHT_0003690</name>
</gene>
<dbReference type="PANTHER" id="PTHR30383:SF19">
    <property type="entry name" value="FIBRONECTIN TYPE-III DOMAIN-CONTAINING PROTEIN"/>
    <property type="match status" value="1"/>
</dbReference>
<dbReference type="eggNOG" id="ENOG502S78G">
    <property type="taxonomic scope" value="Eukaryota"/>
</dbReference>
<sequence>MTTAALPKQPRPSKLRILCFGDSLTAGYCSMGAMFHPYHERLEQMLAMAFPDIAFETVEDGVPGDTVRFGFMGRMYHHFPQKNAKILQNQADTNGYDWTIVLGGTNDIAMGVPPEEIYNTLKEVWDYALVNNSKVLALTVPEAALDPSALRERLAARRNKLNDLIRSHKADNFHVFDLHAALPYLSMTPSDRQRYWDDTVHFTPAGYDLIGNKVGMALVKLLEAEGLGTPPRLPKRRRMFKDDDLEFEEENGDETEISKGYVVVRRADLD</sequence>
<dbReference type="GO" id="GO:0004622">
    <property type="term" value="F:phosphatidylcholine lysophospholipase activity"/>
    <property type="evidence" value="ECO:0007669"/>
    <property type="project" value="TreeGrafter"/>
</dbReference>
<proteinExistence type="predicted"/>
<dbReference type="AlphaFoldDB" id="G0RZP4"/>
<name>G0RZP4_CHATD</name>
<dbReference type="OMA" id="MGNHIAD"/>
<dbReference type="EMBL" id="GL988032">
    <property type="protein sequence ID" value="EGS23672.1"/>
    <property type="molecule type" value="Genomic_DNA"/>
</dbReference>
<evidence type="ECO:0000259" key="1">
    <source>
        <dbReference type="Pfam" id="PF13472"/>
    </source>
</evidence>
<dbReference type="CDD" id="cd00229">
    <property type="entry name" value="SGNH_hydrolase"/>
    <property type="match status" value="1"/>
</dbReference>
<keyword evidence="3" id="KW-1185">Reference proteome</keyword>
<evidence type="ECO:0000313" key="3">
    <source>
        <dbReference type="Proteomes" id="UP000008066"/>
    </source>
</evidence>
<feature type="domain" description="SGNH hydrolase-type esterase" evidence="1">
    <location>
        <begin position="19"/>
        <end position="209"/>
    </location>
</feature>
<dbReference type="InterPro" id="IPR051532">
    <property type="entry name" value="Ester_Hydrolysis_Enzymes"/>
</dbReference>